<evidence type="ECO:0000256" key="11">
    <source>
        <dbReference type="RuleBase" id="RU003780"/>
    </source>
</evidence>
<feature type="active site" description="Proton acceptor" evidence="9 10">
    <location>
        <position position="65"/>
    </location>
</feature>
<comment type="subcellular location">
    <subcellularLocation>
        <location evidence="9">Cytoplasm</location>
    </subcellularLocation>
</comment>
<proteinExistence type="inferred from homology"/>
<dbReference type="NCBIfam" id="NF003588">
    <property type="entry name" value="PRK05254.1-1"/>
    <property type="match status" value="1"/>
</dbReference>
<dbReference type="GO" id="GO:0004844">
    <property type="term" value="F:uracil DNA N-glycosylase activity"/>
    <property type="evidence" value="ECO:0007669"/>
    <property type="project" value="UniProtKB-UniRule"/>
</dbReference>
<accession>A0A2V4WWI6</accession>
<keyword evidence="7 9" id="KW-0378">Hydrolase</keyword>
<sequence>MTIKIEHSWKTYLNTEFEKSYFQDLLKNIAEEYENHTCFPKKTDIFNAFNHCAFDDVKVVIIGQDPYHGVGQANGLCFSVNDGIAHPPSLINIFKEMETDLGIPYPKSGNLTPWADQGVLLLNATLTVRAHEAGSHQKKGWEQFTDSVIKTISSEKENVIFIHWGGYAKKKRKLIDTSKHTIFESGHPSPLSANRGYWFGNKHFSKINSQLEQVGVSAIDWKLP</sequence>
<dbReference type="OrthoDB" id="9804372at2"/>
<evidence type="ECO:0000256" key="6">
    <source>
        <dbReference type="ARBA" id="ARBA00022763"/>
    </source>
</evidence>
<comment type="function">
    <text evidence="2 9 11">Excises uracil residues from the DNA which can arise as a result of misincorporation of dUMP residues by DNA polymerase or due to deamination of cytosine.</text>
</comment>
<evidence type="ECO:0000256" key="10">
    <source>
        <dbReference type="PROSITE-ProRule" id="PRU10072"/>
    </source>
</evidence>
<gene>
    <name evidence="9" type="primary">ung</name>
    <name evidence="13" type="ORF">DFQ11_102170</name>
</gene>
<organism evidence="13 14">
    <name type="scientific">Winogradskyella epiphytica</name>
    <dbReference type="NCBI Taxonomy" id="262005"/>
    <lineage>
        <taxon>Bacteria</taxon>
        <taxon>Pseudomonadati</taxon>
        <taxon>Bacteroidota</taxon>
        <taxon>Flavobacteriia</taxon>
        <taxon>Flavobacteriales</taxon>
        <taxon>Flavobacteriaceae</taxon>
        <taxon>Winogradskyella</taxon>
    </lineage>
</organism>
<dbReference type="RefSeq" id="WP_110474993.1">
    <property type="nucleotide sequence ID" value="NZ_BMWQ01000002.1"/>
</dbReference>
<comment type="catalytic activity">
    <reaction evidence="1 9 11">
        <text>Hydrolyzes single-stranded DNA or mismatched double-stranded DNA and polynucleotides, releasing free uracil.</text>
        <dbReference type="EC" id="3.2.2.27"/>
    </reaction>
</comment>
<dbReference type="SMART" id="SM00986">
    <property type="entry name" value="UDG"/>
    <property type="match status" value="1"/>
</dbReference>
<dbReference type="InterPro" id="IPR005122">
    <property type="entry name" value="Uracil-DNA_glycosylase-like"/>
</dbReference>
<dbReference type="NCBIfam" id="NF003591">
    <property type="entry name" value="PRK05254.1-4"/>
    <property type="match status" value="1"/>
</dbReference>
<evidence type="ECO:0000256" key="8">
    <source>
        <dbReference type="ARBA" id="ARBA00023204"/>
    </source>
</evidence>
<evidence type="ECO:0000256" key="1">
    <source>
        <dbReference type="ARBA" id="ARBA00001400"/>
    </source>
</evidence>
<comment type="similarity">
    <text evidence="3 9 11">Belongs to the uracil-DNA glycosylase (UDG) superfamily. UNG family.</text>
</comment>
<dbReference type="InterPro" id="IPR002043">
    <property type="entry name" value="UDG_fam1"/>
</dbReference>
<dbReference type="HAMAP" id="MF_00148">
    <property type="entry name" value="UDG"/>
    <property type="match status" value="1"/>
</dbReference>
<dbReference type="SMART" id="SM00987">
    <property type="entry name" value="UreE_C"/>
    <property type="match status" value="1"/>
</dbReference>
<dbReference type="Proteomes" id="UP000248054">
    <property type="component" value="Unassembled WGS sequence"/>
</dbReference>
<evidence type="ECO:0000256" key="9">
    <source>
        <dbReference type="HAMAP-Rule" id="MF_00148"/>
    </source>
</evidence>
<reference evidence="13 14" key="1">
    <citation type="submission" date="2018-06" db="EMBL/GenBank/DDBJ databases">
        <title>Genomic Encyclopedia of Type Strains, Phase III (KMG-III): the genomes of soil and plant-associated and newly described type strains.</title>
        <authorList>
            <person name="Whitman W."/>
        </authorList>
    </citation>
    <scope>NUCLEOTIDE SEQUENCE [LARGE SCALE GENOMIC DNA]</scope>
    <source>
        <strain evidence="13 14">CECT 7945</strain>
    </source>
</reference>
<evidence type="ECO:0000256" key="2">
    <source>
        <dbReference type="ARBA" id="ARBA00002631"/>
    </source>
</evidence>
<dbReference type="InterPro" id="IPR018085">
    <property type="entry name" value="Ura-DNA_Glyclase_AS"/>
</dbReference>
<dbReference type="NCBIfam" id="NF003589">
    <property type="entry name" value="PRK05254.1-2"/>
    <property type="match status" value="1"/>
</dbReference>
<evidence type="ECO:0000313" key="13">
    <source>
        <dbReference type="EMBL" id="PYE81596.1"/>
    </source>
</evidence>
<dbReference type="PANTHER" id="PTHR11264:SF0">
    <property type="entry name" value="URACIL-DNA GLYCOSYLASE"/>
    <property type="match status" value="1"/>
</dbReference>
<name>A0A2V4WWI6_9FLAO</name>
<feature type="domain" description="Uracil-DNA glycosylase-like" evidence="12">
    <location>
        <begin position="50"/>
        <end position="211"/>
    </location>
</feature>
<dbReference type="EMBL" id="QJTD01000002">
    <property type="protein sequence ID" value="PYE81596.1"/>
    <property type="molecule type" value="Genomic_DNA"/>
</dbReference>
<dbReference type="InterPro" id="IPR036895">
    <property type="entry name" value="Uracil-DNA_glycosylase-like_sf"/>
</dbReference>
<evidence type="ECO:0000256" key="5">
    <source>
        <dbReference type="ARBA" id="ARBA00018429"/>
    </source>
</evidence>
<keyword evidence="6 9" id="KW-0227">DNA damage</keyword>
<dbReference type="PROSITE" id="PS00130">
    <property type="entry name" value="U_DNA_GLYCOSYLASE"/>
    <property type="match status" value="1"/>
</dbReference>
<dbReference type="CDD" id="cd10027">
    <property type="entry name" value="UDG-F1-like"/>
    <property type="match status" value="1"/>
</dbReference>
<evidence type="ECO:0000313" key="14">
    <source>
        <dbReference type="Proteomes" id="UP000248054"/>
    </source>
</evidence>
<dbReference type="NCBIfam" id="NF003592">
    <property type="entry name" value="PRK05254.1-5"/>
    <property type="match status" value="1"/>
</dbReference>
<dbReference type="PANTHER" id="PTHR11264">
    <property type="entry name" value="URACIL-DNA GLYCOSYLASE"/>
    <property type="match status" value="1"/>
</dbReference>
<dbReference type="NCBIfam" id="TIGR00628">
    <property type="entry name" value="ung"/>
    <property type="match status" value="1"/>
</dbReference>
<dbReference type="Pfam" id="PF03167">
    <property type="entry name" value="UDG"/>
    <property type="match status" value="1"/>
</dbReference>
<comment type="caution">
    <text evidence="13">The sequence shown here is derived from an EMBL/GenBank/DDBJ whole genome shotgun (WGS) entry which is preliminary data.</text>
</comment>
<dbReference type="GO" id="GO:0005737">
    <property type="term" value="C:cytoplasm"/>
    <property type="evidence" value="ECO:0007669"/>
    <property type="project" value="UniProtKB-SubCell"/>
</dbReference>
<dbReference type="SUPFAM" id="SSF52141">
    <property type="entry name" value="Uracil-DNA glycosylase-like"/>
    <property type="match status" value="1"/>
</dbReference>
<evidence type="ECO:0000259" key="12">
    <source>
        <dbReference type="SMART" id="SM00986"/>
    </source>
</evidence>
<dbReference type="AlphaFoldDB" id="A0A2V4WWI6"/>
<evidence type="ECO:0000256" key="4">
    <source>
        <dbReference type="ARBA" id="ARBA00012030"/>
    </source>
</evidence>
<keyword evidence="14" id="KW-1185">Reference proteome</keyword>
<dbReference type="GO" id="GO:0097510">
    <property type="term" value="P:base-excision repair, AP site formation via deaminated base removal"/>
    <property type="evidence" value="ECO:0007669"/>
    <property type="project" value="TreeGrafter"/>
</dbReference>
<evidence type="ECO:0000256" key="3">
    <source>
        <dbReference type="ARBA" id="ARBA00008184"/>
    </source>
</evidence>
<keyword evidence="8 9" id="KW-0234">DNA repair</keyword>
<dbReference type="EC" id="3.2.2.27" evidence="4 9"/>
<dbReference type="Gene3D" id="3.40.470.10">
    <property type="entry name" value="Uracil-DNA glycosylase-like domain"/>
    <property type="match status" value="1"/>
</dbReference>
<evidence type="ECO:0000256" key="7">
    <source>
        <dbReference type="ARBA" id="ARBA00022801"/>
    </source>
</evidence>
<keyword evidence="9" id="KW-0963">Cytoplasm</keyword>
<protein>
    <recommendedName>
        <fullName evidence="5 9">Uracil-DNA glycosylase</fullName>
        <shortName evidence="9">UDG</shortName>
        <ecNumber evidence="4 9">3.2.2.27</ecNumber>
    </recommendedName>
</protein>
<dbReference type="FunFam" id="3.40.470.10:FF:000001">
    <property type="entry name" value="Uracil-DNA glycosylase"/>
    <property type="match status" value="1"/>
</dbReference>